<name>A0AAD7JTR0_9AGAR</name>
<feature type="non-terminal residue" evidence="3">
    <location>
        <position position="234"/>
    </location>
</feature>
<evidence type="ECO:0000313" key="4">
    <source>
        <dbReference type="Proteomes" id="UP001215598"/>
    </source>
</evidence>
<sequence>MEAASTLDVASSEALEENVEVVEVEVEVESGAASDEPAAAAAVVVESVESPLVPNGDIVHESTLESMRAELMAERGKREAWAGVVEERIRVKLESANREMANGSVHVDDGERRGRGRRRRARSQSGSGSSVSASASSRSGSPSVETGLVEEAETEEEEEAMDVDLGLRFPRVKVEMEGVAVDEKSTPVPPPIHSSGALRTHAAHAHVQLNLQTAFGVLLLGVAAAAVLWRVKPE</sequence>
<accession>A0AAD7JTR0</accession>
<feature type="transmembrane region" description="Helical" evidence="2">
    <location>
        <begin position="209"/>
        <end position="229"/>
    </location>
</feature>
<keyword evidence="2" id="KW-0812">Transmembrane</keyword>
<comment type="caution">
    <text evidence="3">The sequence shown here is derived from an EMBL/GenBank/DDBJ whole genome shotgun (WGS) entry which is preliminary data.</text>
</comment>
<evidence type="ECO:0000256" key="1">
    <source>
        <dbReference type="SAM" id="MobiDB-lite"/>
    </source>
</evidence>
<dbReference type="Proteomes" id="UP001215598">
    <property type="component" value="Unassembled WGS sequence"/>
</dbReference>
<gene>
    <name evidence="3" type="ORF">B0H16DRAFT_1514475</name>
</gene>
<feature type="region of interest" description="Disordered" evidence="1">
    <location>
        <begin position="100"/>
        <end position="162"/>
    </location>
</feature>
<reference evidence="3" key="1">
    <citation type="submission" date="2023-03" db="EMBL/GenBank/DDBJ databases">
        <title>Massive genome expansion in bonnet fungi (Mycena s.s.) driven by repeated elements and novel gene families across ecological guilds.</title>
        <authorList>
            <consortium name="Lawrence Berkeley National Laboratory"/>
            <person name="Harder C.B."/>
            <person name="Miyauchi S."/>
            <person name="Viragh M."/>
            <person name="Kuo A."/>
            <person name="Thoen E."/>
            <person name="Andreopoulos B."/>
            <person name="Lu D."/>
            <person name="Skrede I."/>
            <person name="Drula E."/>
            <person name="Henrissat B."/>
            <person name="Morin E."/>
            <person name="Kohler A."/>
            <person name="Barry K."/>
            <person name="LaButti K."/>
            <person name="Morin E."/>
            <person name="Salamov A."/>
            <person name="Lipzen A."/>
            <person name="Mereny Z."/>
            <person name="Hegedus B."/>
            <person name="Baldrian P."/>
            <person name="Stursova M."/>
            <person name="Weitz H."/>
            <person name="Taylor A."/>
            <person name="Grigoriev I.V."/>
            <person name="Nagy L.G."/>
            <person name="Martin F."/>
            <person name="Kauserud H."/>
        </authorList>
    </citation>
    <scope>NUCLEOTIDE SEQUENCE</scope>
    <source>
        <strain evidence="3">CBHHK182m</strain>
    </source>
</reference>
<organism evidence="3 4">
    <name type="scientific">Mycena metata</name>
    <dbReference type="NCBI Taxonomy" id="1033252"/>
    <lineage>
        <taxon>Eukaryota</taxon>
        <taxon>Fungi</taxon>
        <taxon>Dikarya</taxon>
        <taxon>Basidiomycota</taxon>
        <taxon>Agaricomycotina</taxon>
        <taxon>Agaricomycetes</taxon>
        <taxon>Agaricomycetidae</taxon>
        <taxon>Agaricales</taxon>
        <taxon>Marasmiineae</taxon>
        <taxon>Mycenaceae</taxon>
        <taxon>Mycena</taxon>
    </lineage>
</organism>
<feature type="compositionally biased region" description="Acidic residues" evidence="1">
    <location>
        <begin position="148"/>
        <end position="162"/>
    </location>
</feature>
<keyword evidence="2" id="KW-1133">Transmembrane helix</keyword>
<dbReference type="EMBL" id="JARKIB010000015">
    <property type="protein sequence ID" value="KAJ7771719.1"/>
    <property type="molecule type" value="Genomic_DNA"/>
</dbReference>
<keyword evidence="4" id="KW-1185">Reference proteome</keyword>
<dbReference type="AlphaFoldDB" id="A0AAD7JTR0"/>
<keyword evidence="2" id="KW-0472">Membrane</keyword>
<protein>
    <submittedName>
        <fullName evidence="3">Uncharacterized protein</fullName>
    </submittedName>
</protein>
<evidence type="ECO:0000256" key="2">
    <source>
        <dbReference type="SAM" id="Phobius"/>
    </source>
</evidence>
<evidence type="ECO:0000313" key="3">
    <source>
        <dbReference type="EMBL" id="KAJ7771719.1"/>
    </source>
</evidence>
<feature type="compositionally biased region" description="Low complexity" evidence="1">
    <location>
        <begin position="123"/>
        <end position="147"/>
    </location>
</feature>
<proteinExistence type="predicted"/>